<evidence type="ECO:0000313" key="13">
    <source>
        <dbReference type="EMBL" id="MCY0966070.1"/>
    </source>
</evidence>
<comment type="similarity">
    <text evidence="10">Belongs to the NhaD Na(+)/H(+) (TC 2.A.62) antiporter family.</text>
</comment>
<dbReference type="InterPro" id="IPR045016">
    <property type="entry name" value="NhaD-like"/>
</dbReference>
<organism evidence="13 14">
    <name type="scientific">Parathalassolituus penaei</name>
    <dbReference type="NCBI Taxonomy" id="2997323"/>
    <lineage>
        <taxon>Bacteria</taxon>
        <taxon>Pseudomonadati</taxon>
        <taxon>Pseudomonadota</taxon>
        <taxon>Gammaproteobacteria</taxon>
        <taxon>Oceanospirillales</taxon>
        <taxon>Oceanospirillaceae</taxon>
        <taxon>Parathalassolituus</taxon>
    </lineage>
</organism>
<dbReference type="RefSeq" id="WP_283174272.1">
    <property type="nucleotide sequence ID" value="NZ_JAPNOA010000029.1"/>
</dbReference>
<evidence type="ECO:0000313" key="14">
    <source>
        <dbReference type="Proteomes" id="UP001150830"/>
    </source>
</evidence>
<dbReference type="PANTHER" id="PTHR43269:SF2">
    <property type="entry name" value="SODIUM_PROTON ANTIPORTER 1-RELATED"/>
    <property type="match status" value="1"/>
</dbReference>
<dbReference type="GO" id="GO:0015297">
    <property type="term" value="F:antiporter activity"/>
    <property type="evidence" value="ECO:0007669"/>
    <property type="project" value="UniProtKB-KW"/>
</dbReference>
<dbReference type="GO" id="GO:0006814">
    <property type="term" value="P:sodium ion transport"/>
    <property type="evidence" value="ECO:0007669"/>
    <property type="project" value="UniProtKB-KW"/>
</dbReference>
<evidence type="ECO:0000256" key="8">
    <source>
        <dbReference type="ARBA" id="ARBA00023136"/>
    </source>
</evidence>
<proteinExistence type="inferred from homology"/>
<feature type="transmembrane region" description="Helical" evidence="11">
    <location>
        <begin position="184"/>
        <end position="206"/>
    </location>
</feature>
<comment type="caution">
    <text evidence="13">The sequence shown here is derived from an EMBL/GenBank/DDBJ whole genome shotgun (WGS) entry which is preliminary data.</text>
</comment>
<dbReference type="GO" id="GO:0016020">
    <property type="term" value="C:membrane"/>
    <property type="evidence" value="ECO:0007669"/>
    <property type="project" value="UniProtKB-SubCell"/>
</dbReference>
<feature type="transmembrane region" description="Helical" evidence="11">
    <location>
        <begin position="357"/>
        <end position="380"/>
    </location>
</feature>
<gene>
    <name evidence="13" type="primary">nhaD</name>
    <name evidence="13" type="ORF">OUO13_12805</name>
</gene>
<keyword evidence="7" id="KW-0406">Ion transport</keyword>
<sequence length="418" mass="45290">MFDTIDLIVILLAILGLLGVVLEEVIHVNKAQSVLFFGATSWVLLFLSSMDSDMGHAAVITGLEENIGEIASLWLFLISAMTFVVYLNQKGLIETLIYKVLPSRVSERTLLIMTGTFAFLFSSIVDNITATLICVALVLSLNLDRRKTLRFAAVVIFGVNSGGVAMITGDVTTLMIFLEGKVTITELILLSLPAFGAVMVLAVLLARPLNEVAVIQKKSHPLAKVDYVIAIIFALTILSTITGNVMFDIPPVLTFLTGLSIMFLVARAFGQDTEDDPIMNYIRRIEFDTLMFFLGILLLVGALKEIHALDTFVKLYDVLPPWAANYLMGLLSALIDNVPLTAALLKADIHMDLEGWLSLTYAVGVGGSLLVIGSAAGIVAMSKLEDLTFGSYLKYTAPLLIAYSSGFVASLMLARILA</sequence>
<evidence type="ECO:0000256" key="4">
    <source>
        <dbReference type="ARBA" id="ARBA00022692"/>
    </source>
</evidence>
<accession>A0A9X3EG11</accession>
<keyword evidence="9" id="KW-0739">Sodium transport</keyword>
<keyword evidence="4 11" id="KW-0812">Transmembrane</keyword>
<feature type="transmembrane region" description="Helical" evidence="11">
    <location>
        <begin position="71"/>
        <end position="89"/>
    </location>
</feature>
<evidence type="ECO:0000259" key="12">
    <source>
        <dbReference type="Pfam" id="PF03600"/>
    </source>
</evidence>
<evidence type="ECO:0000256" key="5">
    <source>
        <dbReference type="ARBA" id="ARBA00022989"/>
    </source>
</evidence>
<keyword evidence="14" id="KW-1185">Reference proteome</keyword>
<dbReference type="NCBIfam" id="NF038006">
    <property type="entry name" value="NhaD_1"/>
    <property type="match status" value="2"/>
</dbReference>
<keyword evidence="8 11" id="KW-0472">Membrane</keyword>
<evidence type="ECO:0000256" key="2">
    <source>
        <dbReference type="ARBA" id="ARBA00022448"/>
    </source>
</evidence>
<dbReference type="AlphaFoldDB" id="A0A9X3EG11"/>
<dbReference type="Proteomes" id="UP001150830">
    <property type="component" value="Unassembled WGS sequence"/>
</dbReference>
<keyword evidence="5 11" id="KW-1133">Transmembrane helix</keyword>
<comment type="subcellular location">
    <subcellularLocation>
        <location evidence="1">Membrane</location>
        <topology evidence="1">Multi-pass membrane protein</topology>
    </subcellularLocation>
</comment>
<evidence type="ECO:0000256" key="7">
    <source>
        <dbReference type="ARBA" id="ARBA00023065"/>
    </source>
</evidence>
<keyword evidence="2" id="KW-0813">Transport</keyword>
<feature type="transmembrane region" description="Helical" evidence="11">
    <location>
        <begin position="227"/>
        <end position="246"/>
    </location>
</feature>
<protein>
    <submittedName>
        <fullName evidence="13">Sodium:proton antiporter NhaD</fullName>
    </submittedName>
</protein>
<keyword evidence="6" id="KW-0915">Sodium</keyword>
<evidence type="ECO:0000256" key="10">
    <source>
        <dbReference type="ARBA" id="ARBA00025753"/>
    </source>
</evidence>
<feature type="transmembrane region" description="Helical" evidence="11">
    <location>
        <begin position="33"/>
        <end position="50"/>
    </location>
</feature>
<evidence type="ECO:0000256" key="11">
    <source>
        <dbReference type="SAM" id="Phobius"/>
    </source>
</evidence>
<evidence type="ECO:0000256" key="3">
    <source>
        <dbReference type="ARBA" id="ARBA00022449"/>
    </source>
</evidence>
<dbReference type="EMBL" id="JAPNOA010000029">
    <property type="protein sequence ID" value="MCY0966070.1"/>
    <property type="molecule type" value="Genomic_DNA"/>
</dbReference>
<dbReference type="PANTHER" id="PTHR43269">
    <property type="entry name" value="SODIUM/PROTON ANTIPORTER 1-RELATED"/>
    <property type="match status" value="1"/>
</dbReference>
<dbReference type="InterPro" id="IPR004680">
    <property type="entry name" value="Cit_transptr-like_dom"/>
</dbReference>
<evidence type="ECO:0000256" key="1">
    <source>
        <dbReference type="ARBA" id="ARBA00004141"/>
    </source>
</evidence>
<evidence type="ECO:0000256" key="6">
    <source>
        <dbReference type="ARBA" id="ARBA00023053"/>
    </source>
</evidence>
<feature type="transmembrane region" description="Helical" evidence="11">
    <location>
        <begin position="109"/>
        <end position="139"/>
    </location>
</feature>
<feature type="transmembrane region" description="Helical" evidence="11">
    <location>
        <begin position="400"/>
        <end position="417"/>
    </location>
</feature>
<feature type="domain" description="Citrate transporter-like" evidence="12">
    <location>
        <begin position="11"/>
        <end position="363"/>
    </location>
</feature>
<name>A0A9X3EG11_9GAMM</name>
<feature type="transmembrane region" description="Helical" evidence="11">
    <location>
        <begin position="323"/>
        <end position="345"/>
    </location>
</feature>
<dbReference type="Pfam" id="PF03600">
    <property type="entry name" value="CitMHS"/>
    <property type="match status" value="1"/>
</dbReference>
<evidence type="ECO:0000256" key="9">
    <source>
        <dbReference type="ARBA" id="ARBA00023201"/>
    </source>
</evidence>
<keyword evidence="3" id="KW-0050">Antiport</keyword>
<feature type="transmembrane region" description="Helical" evidence="11">
    <location>
        <begin position="252"/>
        <end position="269"/>
    </location>
</feature>
<feature type="transmembrane region" description="Helical" evidence="11">
    <location>
        <begin position="151"/>
        <end position="178"/>
    </location>
</feature>
<reference evidence="13" key="1">
    <citation type="submission" date="2022-11" db="EMBL/GenBank/DDBJ databases">
        <title>Parathalassolutuus dongxingensis gen. nov., sp. nov., a novel member of family Oceanospirillaceae isolated from a coastal shrimp pond in Guangxi, China.</title>
        <authorList>
            <person name="Chen H."/>
        </authorList>
    </citation>
    <scope>NUCLEOTIDE SEQUENCE</scope>
    <source>
        <strain evidence="13">G-43</strain>
    </source>
</reference>
<feature type="transmembrane region" description="Helical" evidence="11">
    <location>
        <begin position="281"/>
        <end position="303"/>
    </location>
</feature>